<dbReference type="RefSeq" id="WP_189680529.1">
    <property type="nucleotide sequence ID" value="NZ_BNCJ01000006.1"/>
</dbReference>
<name>A0A8J3GXE0_9RHOB</name>
<dbReference type="AlphaFoldDB" id="A0A8J3GXE0"/>
<evidence type="ECO:0000313" key="2">
    <source>
        <dbReference type="EMBL" id="GHF53281.1"/>
    </source>
</evidence>
<dbReference type="Proteomes" id="UP000626220">
    <property type="component" value="Unassembled WGS sequence"/>
</dbReference>
<sequence>MRSCLAALALCVLGTAAQAGECRDDSVWIKGPKGETRFTVEIADDVEERARGLMYRESMPRGAGMLFVYEYPQTTAFWMKNTLIPLDMIFTDVTGKVTRVHHDAIPGDLTAIEGGDKVFAVLEINGGLAKRYGIAPGSVMRHPVFAPGPAAWPC</sequence>
<dbReference type="Gene3D" id="2.60.120.1140">
    <property type="entry name" value="Protein of unknown function DUF192"/>
    <property type="match status" value="1"/>
</dbReference>
<dbReference type="Pfam" id="PF02643">
    <property type="entry name" value="DUF192"/>
    <property type="match status" value="1"/>
</dbReference>
<dbReference type="PANTHER" id="PTHR37953">
    <property type="entry name" value="UPF0127 PROTEIN MJ1496"/>
    <property type="match status" value="1"/>
</dbReference>
<accession>A0A8J3GXE0</accession>
<organism evidence="2 3">
    <name type="scientific">Seohaeicola zhoushanensis</name>
    <dbReference type="NCBI Taxonomy" id="1569283"/>
    <lineage>
        <taxon>Bacteria</taxon>
        <taxon>Pseudomonadati</taxon>
        <taxon>Pseudomonadota</taxon>
        <taxon>Alphaproteobacteria</taxon>
        <taxon>Rhodobacterales</taxon>
        <taxon>Roseobacteraceae</taxon>
        <taxon>Seohaeicola</taxon>
    </lineage>
</organism>
<reference evidence="2" key="1">
    <citation type="journal article" date="2014" name="Int. J. Syst. Evol. Microbiol.">
        <title>Complete genome sequence of Corynebacterium casei LMG S-19264T (=DSM 44701T), isolated from a smear-ripened cheese.</title>
        <authorList>
            <consortium name="US DOE Joint Genome Institute (JGI-PGF)"/>
            <person name="Walter F."/>
            <person name="Albersmeier A."/>
            <person name="Kalinowski J."/>
            <person name="Ruckert C."/>
        </authorList>
    </citation>
    <scope>NUCLEOTIDE SEQUENCE</scope>
    <source>
        <strain evidence="2">KCTC 42650</strain>
    </source>
</reference>
<protein>
    <recommendedName>
        <fullName evidence="4">DUF192 domain-containing protein</fullName>
    </recommendedName>
</protein>
<comment type="caution">
    <text evidence="2">The sequence shown here is derived from an EMBL/GenBank/DDBJ whole genome shotgun (WGS) entry which is preliminary data.</text>
</comment>
<evidence type="ECO:0000256" key="1">
    <source>
        <dbReference type="SAM" id="SignalP"/>
    </source>
</evidence>
<gene>
    <name evidence="2" type="ORF">GCM10017056_26070</name>
</gene>
<reference evidence="2" key="2">
    <citation type="submission" date="2020-09" db="EMBL/GenBank/DDBJ databases">
        <authorList>
            <person name="Sun Q."/>
            <person name="Kim S."/>
        </authorList>
    </citation>
    <scope>NUCLEOTIDE SEQUENCE</scope>
    <source>
        <strain evidence="2">KCTC 42650</strain>
    </source>
</reference>
<dbReference type="EMBL" id="BNCJ01000006">
    <property type="protein sequence ID" value="GHF53281.1"/>
    <property type="molecule type" value="Genomic_DNA"/>
</dbReference>
<dbReference type="InterPro" id="IPR038695">
    <property type="entry name" value="Saro_0823-like_sf"/>
</dbReference>
<proteinExistence type="predicted"/>
<dbReference type="PANTHER" id="PTHR37953:SF1">
    <property type="entry name" value="UPF0127 PROTEIN MJ1496"/>
    <property type="match status" value="1"/>
</dbReference>
<dbReference type="InterPro" id="IPR003795">
    <property type="entry name" value="DUF192"/>
</dbReference>
<feature type="chain" id="PRO_5035236250" description="DUF192 domain-containing protein" evidence="1">
    <location>
        <begin position="20"/>
        <end position="154"/>
    </location>
</feature>
<evidence type="ECO:0000313" key="3">
    <source>
        <dbReference type="Proteomes" id="UP000626220"/>
    </source>
</evidence>
<keyword evidence="1" id="KW-0732">Signal</keyword>
<feature type="signal peptide" evidence="1">
    <location>
        <begin position="1"/>
        <end position="19"/>
    </location>
</feature>
<evidence type="ECO:0008006" key="4">
    <source>
        <dbReference type="Google" id="ProtNLM"/>
    </source>
</evidence>
<keyword evidence="3" id="KW-1185">Reference proteome</keyword>